<dbReference type="Proteomes" id="UP001431449">
    <property type="component" value="Unassembled WGS sequence"/>
</dbReference>
<evidence type="ECO:0000313" key="6">
    <source>
        <dbReference type="EMBL" id="MCK7593618.1"/>
    </source>
</evidence>
<comment type="similarity">
    <text evidence="1">Belongs to the membrane fusion protein (MFP) (TC 8.A.1) family.</text>
</comment>
<evidence type="ECO:0000259" key="4">
    <source>
        <dbReference type="Pfam" id="PF25954"/>
    </source>
</evidence>
<evidence type="ECO:0000256" key="2">
    <source>
        <dbReference type="SAM" id="Coils"/>
    </source>
</evidence>
<evidence type="ECO:0000313" key="7">
    <source>
        <dbReference type="Proteomes" id="UP001431449"/>
    </source>
</evidence>
<dbReference type="Gene3D" id="2.40.50.100">
    <property type="match status" value="1"/>
</dbReference>
<feature type="domain" description="YknX-like C-terminal permuted SH3-like" evidence="5">
    <location>
        <begin position="274"/>
        <end position="340"/>
    </location>
</feature>
<dbReference type="PANTHER" id="PTHR30469:SF16">
    <property type="entry name" value="HAE1 FAMILY EFFLUX PUMP MFP COMPONENT"/>
    <property type="match status" value="1"/>
</dbReference>
<dbReference type="PROSITE" id="PS51257">
    <property type="entry name" value="PROKAR_LIPOPROTEIN"/>
    <property type="match status" value="1"/>
</dbReference>
<dbReference type="Gene3D" id="1.10.287.470">
    <property type="entry name" value="Helix hairpin bin"/>
    <property type="match status" value="1"/>
</dbReference>
<keyword evidence="2" id="KW-0175">Coiled coil</keyword>
<dbReference type="Gene3D" id="2.40.420.20">
    <property type="match status" value="1"/>
</dbReference>
<organism evidence="6 7">
    <name type="scientific">Pseudomarimonas salicorniae</name>
    <dbReference type="NCBI Taxonomy" id="2933270"/>
    <lineage>
        <taxon>Bacteria</taxon>
        <taxon>Pseudomonadati</taxon>
        <taxon>Pseudomonadota</taxon>
        <taxon>Gammaproteobacteria</taxon>
        <taxon>Lysobacterales</taxon>
        <taxon>Lysobacteraceae</taxon>
        <taxon>Pseudomarimonas</taxon>
    </lineage>
</organism>
<dbReference type="Gene3D" id="2.40.30.170">
    <property type="match status" value="1"/>
</dbReference>
<feature type="coiled-coil region" evidence="2">
    <location>
        <begin position="99"/>
        <end position="153"/>
    </location>
</feature>
<dbReference type="InterPro" id="IPR058637">
    <property type="entry name" value="YknX-like_C"/>
</dbReference>
<dbReference type="PANTHER" id="PTHR30469">
    <property type="entry name" value="MULTIDRUG RESISTANCE PROTEIN MDTA"/>
    <property type="match status" value="1"/>
</dbReference>
<evidence type="ECO:0000259" key="3">
    <source>
        <dbReference type="Pfam" id="PF25917"/>
    </source>
</evidence>
<name>A0ABT0GGE9_9GAMM</name>
<dbReference type="InterPro" id="IPR058792">
    <property type="entry name" value="Beta-barrel_RND_2"/>
</dbReference>
<protein>
    <submittedName>
        <fullName evidence="6">Efflux RND transporter periplasmic adaptor subunit</fullName>
    </submittedName>
</protein>
<keyword evidence="7" id="KW-1185">Reference proteome</keyword>
<dbReference type="RefSeq" id="WP_248207480.1">
    <property type="nucleotide sequence ID" value="NZ_JALNMH010000006.1"/>
</dbReference>
<dbReference type="InterPro" id="IPR058625">
    <property type="entry name" value="MdtA-like_BSH"/>
</dbReference>
<evidence type="ECO:0000259" key="5">
    <source>
        <dbReference type="Pfam" id="PF25989"/>
    </source>
</evidence>
<feature type="domain" description="CusB-like beta-barrel" evidence="4">
    <location>
        <begin position="195"/>
        <end position="267"/>
    </location>
</feature>
<comment type="caution">
    <text evidence="6">The sequence shown here is derived from an EMBL/GenBank/DDBJ whole genome shotgun (WGS) entry which is preliminary data.</text>
</comment>
<dbReference type="NCBIfam" id="TIGR01730">
    <property type="entry name" value="RND_mfp"/>
    <property type="match status" value="1"/>
</dbReference>
<gene>
    <name evidence="6" type="ORF">M0G41_08050</name>
</gene>
<accession>A0ABT0GGE9</accession>
<feature type="domain" description="Multidrug resistance protein MdtA-like barrel-sandwich hybrid" evidence="3">
    <location>
        <begin position="62"/>
        <end position="184"/>
    </location>
</feature>
<dbReference type="Pfam" id="PF25917">
    <property type="entry name" value="BSH_RND"/>
    <property type="match status" value="1"/>
</dbReference>
<proteinExistence type="inferred from homology"/>
<dbReference type="InterPro" id="IPR006143">
    <property type="entry name" value="RND_pump_MFP"/>
</dbReference>
<dbReference type="EMBL" id="JALNMH010000006">
    <property type="protein sequence ID" value="MCK7593618.1"/>
    <property type="molecule type" value="Genomic_DNA"/>
</dbReference>
<sequence length="350" mass="36990">MNIGLRFPAAALAALLVACSGEEPSPSRSGGPAPVKVVTESVVRGPWIDTLEALGTARANESVTLTAKVTETVVRVNFEDGQRVEEGQLLVDLSGRAEVAALEEAQAAYTEALKQYERQADLVEQGTLSRSTLDSLVATRDAARARMEAIRARLADRVIAAPFAGVLGFRLVSQGTLVTPGTAIATLDDIDPIKLDFSVPETAMASVAEGQTIRARSAAFPEREFSGEVQVVGSRVDAVTRSVTVRAEIANPDGALRPGMLLTVKLELPQRETIAIPEIALIQVGTSQSVFTVDAEGRARQTEVRAGARKAGRVEIIEGLQQGDRLVTEGIVKLRPGTPVVEQPVQVAGG</sequence>
<dbReference type="SUPFAM" id="SSF111369">
    <property type="entry name" value="HlyD-like secretion proteins"/>
    <property type="match status" value="1"/>
</dbReference>
<dbReference type="Pfam" id="PF25954">
    <property type="entry name" value="Beta-barrel_RND_2"/>
    <property type="match status" value="1"/>
</dbReference>
<dbReference type="Pfam" id="PF25989">
    <property type="entry name" value="YknX_C"/>
    <property type="match status" value="1"/>
</dbReference>
<evidence type="ECO:0000256" key="1">
    <source>
        <dbReference type="ARBA" id="ARBA00009477"/>
    </source>
</evidence>
<reference evidence="6" key="1">
    <citation type="submission" date="2022-04" db="EMBL/GenBank/DDBJ databases">
        <title>Lysobacter sp. CAU 1642 isolated from sea sand.</title>
        <authorList>
            <person name="Kim W."/>
        </authorList>
    </citation>
    <scope>NUCLEOTIDE SEQUENCE</scope>
    <source>
        <strain evidence="6">CAU 1642</strain>
    </source>
</reference>